<dbReference type="InterPro" id="IPR036397">
    <property type="entry name" value="RNaseH_sf"/>
</dbReference>
<dbReference type="InterPro" id="IPR012337">
    <property type="entry name" value="RNaseH-like_sf"/>
</dbReference>
<dbReference type="PANTHER" id="PTHR47331">
    <property type="entry name" value="PHD-TYPE DOMAIN-CONTAINING PROTEIN"/>
    <property type="match status" value="1"/>
</dbReference>
<dbReference type="Pfam" id="PF18701">
    <property type="entry name" value="DUF5641"/>
    <property type="match status" value="1"/>
</dbReference>
<dbReference type="Gene3D" id="3.30.420.10">
    <property type="entry name" value="Ribonuclease H-like superfamily/Ribonuclease H"/>
    <property type="match status" value="1"/>
</dbReference>
<protein>
    <submittedName>
        <fullName evidence="4">Integrase catalytic domain-containing protein</fullName>
    </submittedName>
</protein>
<keyword evidence="3" id="KW-1185">Reference proteome</keyword>
<dbReference type="InterPro" id="IPR041588">
    <property type="entry name" value="Integrase_H2C2"/>
</dbReference>
<dbReference type="PROSITE" id="PS50994">
    <property type="entry name" value="INTEGRASE"/>
    <property type="match status" value="1"/>
</dbReference>
<evidence type="ECO:0000259" key="2">
    <source>
        <dbReference type="PROSITE" id="PS50994"/>
    </source>
</evidence>
<sequence>RCGGRLSETVIPRSEKYPIFLPQNHRLTQLLILREHTSIFHGGAPATLSRLRQHFWIPHGRRAVRLVITNHCLQCRRWKAKPFALPPMPPLPAARVQPAPAFDCTGIDLLGPIRVSSETGASKRWIALFTCLVTRAVHLEIAEDLSALSLVECLRRFIARRGLPREIISDNGTNMILTAKSLKDIPDACSVKWTFITAFAPWKGGVYERLVGLTKTCLRRSVGRRLLSDGELRTLAAEVEAVLNERPITYVESDDIQVIRPIDYLRPRAHLSVHVERTNEDPEFNPQPPSTRQQLLEQWSKAQECRNKFWEIWSREYLQLLRERDPRFHKGPRLQEHRIPRVGEIVLLSDTTAPRAFWRLAKVVEVPIGSDNRVRTARVKCSSGRTFLRTIAQLYPLEVSSDETEQTEVSPGQTPRLRNSDKNADDPQPALITRRITRSMTRSQQLPTTNAACYRALRLSLQTLSALLNVP</sequence>
<dbReference type="InterPro" id="IPR001584">
    <property type="entry name" value="Integrase_cat-core"/>
</dbReference>
<evidence type="ECO:0000313" key="3">
    <source>
        <dbReference type="Proteomes" id="UP000036681"/>
    </source>
</evidence>
<dbReference type="WBParaSite" id="ALUE_0000796701-mRNA-1">
    <property type="protein sequence ID" value="ALUE_0000796701-mRNA-1"/>
    <property type="gene ID" value="ALUE_0000796701"/>
</dbReference>
<feature type="domain" description="Integrase catalytic" evidence="2">
    <location>
        <begin position="96"/>
        <end position="269"/>
    </location>
</feature>
<dbReference type="InterPro" id="IPR040676">
    <property type="entry name" value="DUF5641"/>
</dbReference>
<dbReference type="SUPFAM" id="SSF53098">
    <property type="entry name" value="Ribonuclease H-like"/>
    <property type="match status" value="1"/>
</dbReference>
<reference evidence="4" key="1">
    <citation type="submission" date="2017-02" db="UniProtKB">
        <authorList>
            <consortium name="WormBaseParasite"/>
        </authorList>
    </citation>
    <scope>IDENTIFICATION</scope>
</reference>
<proteinExistence type="predicted"/>
<dbReference type="GO" id="GO:0015074">
    <property type="term" value="P:DNA integration"/>
    <property type="evidence" value="ECO:0007669"/>
    <property type="project" value="InterPro"/>
</dbReference>
<evidence type="ECO:0000313" key="4">
    <source>
        <dbReference type="WBParaSite" id="ALUE_0000796701-mRNA-1"/>
    </source>
</evidence>
<accession>A0A0M3HXD9</accession>
<dbReference type="GO" id="GO:0003676">
    <property type="term" value="F:nucleic acid binding"/>
    <property type="evidence" value="ECO:0007669"/>
    <property type="project" value="InterPro"/>
</dbReference>
<name>A0A0M3HXD9_ASCLU</name>
<feature type="compositionally biased region" description="Polar residues" evidence="1">
    <location>
        <begin position="407"/>
        <end position="417"/>
    </location>
</feature>
<dbReference type="PANTHER" id="PTHR47331:SF1">
    <property type="entry name" value="GAG-LIKE PROTEIN"/>
    <property type="match status" value="1"/>
</dbReference>
<dbReference type="AlphaFoldDB" id="A0A0M3HXD9"/>
<feature type="region of interest" description="Disordered" evidence="1">
    <location>
        <begin position="402"/>
        <end position="445"/>
    </location>
</feature>
<feature type="compositionally biased region" description="Low complexity" evidence="1">
    <location>
        <begin position="432"/>
        <end position="443"/>
    </location>
</feature>
<evidence type="ECO:0000256" key="1">
    <source>
        <dbReference type="SAM" id="MobiDB-lite"/>
    </source>
</evidence>
<dbReference type="Pfam" id="PF17921">
    <property type="entry name" value="Integrase_H2C2"/>
    <property type="match status" value="1"/>
</dbReference>
<dbReference type="Proteomes" id="UP000036681">
    <property type="component" value="Unplaced"/>
</dbReference>
<organism evidence="3 4">
    <name type="scientific">Ascaris lumbricoides</name>
    <name type="common">Giant roundworm</name>
    <dbReference type="NCBI Taxonomy" id="6252"/>
    <lineage>
        <taxon>Eukaryota</taxon>
        <taxon>Metazoa</taxon>
        <taxon>Ecdysozoa</taxon>
        <taxon>Nematoda</taxon>
        <taxon>Chromadorea</taxon>
        <taxon>Rhabditida</taxon>
        <taxon>Spirurina</taxon>
        <taxon>Ascaridomorpha</taxon>
        <taxon>Ascaridoidea</taxon>
        <taxon>Ascarididae</taxon>
        <taxon>Ascaris</taxon>
    </lineage>
</organism>